<dbReference type="AlphaFoldDB" id="A0A238KV61"/>
<reference evidence="1 2" key="1">
    <citation type="submission" date="2017-05" db="EMBL/GenBank/DDBJ databases">
        <authorList>
            <person name="Song R."/>
            <person name="Chenine A.L."/>
            <person name="Ruprecht R.M."/>
        </authorList>
    </citation>
    <scope>NUCLEOTIDE SEQUENCE [LARGE SCALE GENOMIC DNA]</scope>
    <source>
        <strain evidence="1 2">CECT 8663</strain>
    </source>
</reference>
<evidence type="ECO:0000313" key="1">
    <source>
        <dbReference type="EMBL" id="SMX46072.1"/>
    </source>
</evidence>
<keyword evidence="2" id="KW-1185">Reference proteome</keyword>
<protein>
    <recommendedName>
        <fullName evidence="3">N-sulphoglucosamine sulphohydrolase C-terminal domain-containing protein</fullName>
    </recommendedName>
</protein>
<gene>
    <name evidence="1" type="ORF">PEV8663_03185</name>
</gene>
<dbReference type="SUPFAM" id="SSF53649">
    <property type="entry name" value="Alkaline phosphatase-like"/>
    <property type="match status" value="1"/>
</dbReference>
<sequence length="98" mass="11709">MLEGIDRQCLIVKEDRQRKIAAFERLQLIHTYVKNDWRIIIRYDADWTEMYALKTDPDEVTNLWDQLDCAKEQSRLVRNLVIDMMNLQDRAPLPTCQA</sequence>
<organism evidence="1 2">
    <name type="scientific">Pelagimonas varians</name>
    <dbReference type="NCBI Taxonomy" id="696760"/>
    <lineage>
        <taxon>Bacteria</taxon>
        <taxon>Pseudomonadati</taxon>
        <taxon>Pseudomonadota</taxon>
        <taxon>Alphaproteobacteria</taxon>
        <taxon>Rhodobacterales</taxon>
        <taxon>Roseobacteraceae</taxon>
        <taxon>Pelagimonas</taxon>
    </lineage>
</organism>
<dbReference type="RefSeq" id="WP_141468128.1">
    <property type="nucleotide sequence ID" value="NZ_FXYH01000012.1"/>
</dbReference>
<name>A0A238KV61_9RHOB</name>
<dbReference type="Proteomes" id="UP000220836">
    <property type="component" value="Unassembled WGS sequence"/>
</dbReference>
<dbReference type="OrthoDB" id="9795675at2"/>
<dbReference type="InterPro" id="IPR017850">
    <property type="entry name" value="Alkaline_phosphatase_core_sf"/>
</dbReference>
<evidence type="ECO:0008006" key="3">
    <source>
        <dbReference type="Google" id="ProtNLM"/>
    </source>
</evidence>
<dbReference type="Gene3D" id="3.40.720.10">
    <property type="entry name" value="Alkaline Phosphatase, subunit A"/>
    <property type="match status" value="1"/>
</dbReference>
<proteinExistence type="predicted"/>
<accession>A0A238KV61</accession>
<dbReference type="EMBL" id="FXYH01000012">
    <property type="protein sequence ID" value="SMX46072.1"/>
    <property type="molecule type" value="Genomic_DNA"/>
</dbReference>
<evidence type="ECO:0000313" key="2">
    <source>
        <dbReference type="Proteomes" id="UP000220836"/>
    </source>
</evidence>